<name>A0A6Y9WJJ2_9GAMM</name>
<evidence type="ECO:0000256" key="1">
    <source>
        <dbReference type="SAM" id="Phobius"/>
    </source>
</evidence>
<evidence type="ECO:0000259" key="2">
    <source>
        <dbReference type="Pfam" id="PF13490"/>
    </source>
</evidence>
<protein>
    <recommendedName>
        <fullName evidence="2">Putative zinc-finger domain-containing protein</fullName>
    </recommendedName>
</protein>
<feature type="domain" description="Putative zinc-finger" evidence="2">
    <location>
        <begin position="8"/>
        <end position="41"/>
    </location>
</feature>
<evidence type="ECO:0000313" key="4">
    <source>
        <dbReference type="Proteomes" id="UP000481517"/>
    </source>
</evidence>
<dbReference type="AlphaFoldDB" id="A0A6Y9WJJ2"/>
<proteinExistence type="predicted"/>
<organism evidence="3 4">
    <name type="scientific">Pseudidiomarina piscicola</name>
    <dbReference type="NCBI Taxonomy" id="2614830"/>
    <lineage>
        <taxon>Bacteria</taxon>
        <taxon>Pseudomonadati</taxon>
        <taxon>Pseudomonadota</taxon>
        <taxon>Gammaproteobacteria</taxon>
        <taxon>Alteromonadales</taxon>
        <taxon>Idiomarinaceae</taxon>
        <taxon>Pseudidiomarina</taxon>
    </lineage>
</organism>
<reference evidence="3 4" key="1">
    <citation type="submission" date="2020-02" db="EMBL/GenBank/DDBJ databases">
        <authorList>
            <person name="Rodrigo-Torres L."/>
            <person name="Arahal R. D."/>
            <person name="Lucena T."/>
        </authorList>
    </citation>
    <scope>NUCLEOTIDE SEQUENCE [LARGE SCALE GENOMIC DNA]</scope>
    <source>
        <strain evidence="3 4">CECT 9734</strain>
    </source>
</reference>
<dbReference type="RefSeq" id="WP_173919615.1">
    <property type="nucleotide sequence ID" value="NZ_CADCXY010000001.1"/>
</dbReference>
<dbReference type="InterPro" id="IPR027383">
    <property type="entry name" value="Znf_put"/>
</dbReference>
<feature type="transmembrane region" description="Helical" evidence="1">
    <location>
        <begin position="110"/>
        <end position="129"/>
    </location>
</feature>
<evidence type="ECO:0000313" key="3">
    <source>
        <dbReference type="EMBL" id="CAB0150031.1"/>
    </source>
</evidence>
<dbReference type="Gene3D" id="1.10.10.1320">
    <property type="entry name" value="Anti-sigma factor, zinc-finger domain"/>
    <property type="match status" value="1"/>
</dbReference>
<dbReference type="Proteomes" id="UP000481517">
    <property type="component" value="Unassembled WGS sequence"/>
</dbReference>
<dbReference type="Pfam" id="PF13490">
    <property type="entry name" value="zf-HC2"/>
    <property type="match status" value="1"/>
</dbReference>
<dbReference type="InterPro" id="IPR041916">
    <property type="entry name" value="Anti_sigma_zinc_sf"/>
</dbReference>
<keyword evidence="1" id="KW-0472">Membrane</keyword>
<keyword evidence="4" id="KW-1185">Reference proteome</keyword>
<sequence length="146" mass="16628">MSQNETDCKRLQPLISGALDDELTQQQSQHLQHHLKSCDRCKKTYQELEQMQKQLRQGRPASTMPPSAAESTKEGMWHVIGWLLMLLGVLPLVGYVSYQILADEQLPSWVKLSIGSIGMGLLILFIYVARQRFIAAKTDNYKKVQL</sequence>
<keyword evidence="1" id="KW-0812">Transmembrane</keyword>
<gene>
    <name evidence="3" type="ORF">PSI9734_00603</name>
</gene>
<accession>A0A6Y9WJJ2</accession>
<feature type="transmembrane region" description="Helical" evidence="1">
    <location>
        <begin position="79"/>
        <end position="98"/>
    </location>
</feature>
<dbReference type="EMBL" id="CADCXY010000001">
    <property type="protein sequence ID" value="CAB0150031.1"/>
    <property type="molecule type" value="Genomic_DNA"/>
</dbReference>
<keyword evidence="1" id="KW-1133">Transmembrane helix</keyword>